<feature type="non-terminal residue" evidence="2">
    <location>
        <position position="147"/>
    </location>
</feature>
<evidence type="ECO:0000313" key="2">
    <source>
        <dbReference type="EMBL" id="GMT07876.1"/>
    </source>
</evidence>
<name>A0AAV5ULC4_9BILA</name>
<comment type="caution">
    <text evidence="2">The sequence shown here is derived from an EMBL/GenBank/DDBJ whole genome shotgun (WGS) entry which is preliminary data.</text>
</comment>
<sequence length="147" mass="16848">HTISPVRQRRPATETDETEQPAGTEPTEENTETSDTTGQSEVIPSDIEKDAPKAEKAVEAAAETPFTDALGWIHYPWKKFPITKCRFTKTKDCGCQIKWIKKVYKRWQPKPIVCLVHHSSYVHPRRHHHRPCPCTRVSALVMTNPHQ</sequence>
<proteinExistence type="predicted"/>
<dbReference type="Proteomes" id="UP001432027">
    <property type="component" value="Unassembled WGS sequence"/>
</dbReference>
<gene>
    <name evidence="2" type="ORF">PENTCL1PPCAC_30050</name>
</gene>
<feature type="compositionally biased region" description="Polar residues" evidence="1">
    <location>
        <begin position="33"/>
        <end position="42"/>
    </location>
</feature>
<dbReference type="EMBL" id="BTSX01000006">
    <property type="protein sequence ID" value="GMT07876.1"/>
    <property type="molecule type" value="Genomic_DNA"/>
</dbReference>
<dbReference type="AlphaFoldDB" id="A0AAV5ULC4"/>
<evidence type="ECO:0000256" key="1">
    <source>
        <dbReference type="SAM" id="MobiDB-lite"/>
    </source>
</evidence>
<feature type="region of interest" description="Disordered" evidence="1">
    <location>
        <begin position="1"/>
        <end position="58"/>
    </location>
</feature>
<accession>A0AAV5ULC4</accession>
<feature type="compositionally biased region" description="Basic and acidic residues" evidence="1">
    <location>
        <begin position="46"/>
        <end position="58"/>
    </location>
</feature>
<keyword evidence="3" id="KW-1185">Reference proteome</keyword>
<evidence type="ECO:0000313" key="3">
    <source>
        <dbReference type="Proteomes" id="UP001432027"/>
    </source>
</evidence>
<feature type="non-terminal residue" evidence="2">
    <location>
        <position position="1"/>
    </location>
</feature>
<organism evidence="2 3">
    <name type="scientific">Pristionchus entomophagus</name>
    <dbReference type="NCBI Taxonomy" id="358040"/>
    <lineage>
        <taxon>Eukaryota</taxon>
        <taxon>Metazoa</taxon>
        <taxon>Ecdysozoa</taxon>
        <taxon>Nematoda</taxon>
        <taxon>Chromadorea</taxon>
        <taxon>Rhabditida</taxon>
        <taxon>Rhabditina</taxon>
        <taxon>Diplogasteromorpha</taxon>
        <taxon>Diplogasteroidea</taxon>
        <taxon>Neodiplogasteridae</taxon>
        <taxon>Pristionchus</taxon>
    </lineage>
</organism>
<reference evidence="2" key="1">
    <citation type="submission" date="2023-10" db="EMBL/GenBank/DDBJ databases">
        <title>Genome assembly of Pristionchus species.</title>
        <authorList>
            <person name="Yoshida K."/>
            <person name="Sommer R.J."/>
        </authorList>
    </citation>
    <scope>NUCLEOTIDE SEQUENCE</scope>
    <source>
        <strain evidence="2">RS0144</strain>
    </source>
</reference>
<protein>
    <submittedName>
        <fullName evidence="2">Uncharacterized protein</fullName>
    </submittedName>
</protein>